<dbReference type="Proteomes" id="UP001151760">
    <property type="component" value="Unassembled WGS sequence"/>
</dbReference>
<sequence>MKREGKDFSGRVTPLFATMMVQANQEEGVDSGIHTSSYQAPITIQPSTPKPQKKQSRRKQKKTTIVPYLSDSTVNVPNEESVPTHSYDPLLSGEDRLKLTDLIDMLYDAEMFDTDALIGNEVFAENDMIEKEQDVIPKEVSITAPSTTTVSPPVITEVEITLAQTLANLKSAKSKVVIQEPVQSITTTAPSTIPKAKGITFRDAGESTTRTPTSVSSLSIKDKGKAKMDEPEVPLKKKDQIALDEEMARNLEAQIQAELIEEERLARKKEEEANIALIESWDNTQAMIEADFELAQSLQAKEQGEITIEERSRLFVELINPPNERNTLQSLEVIFDEEKPGSSYDFHVDDSLMTI</sequence>
<protein>
    <submittedName>
        <fullName evidence="3">Uncharacterized protein</fullName>
    </submittedName>
</protein>
<reference evidence="3" key="1">
    <citation type="journal article" date="2022" name="Int. J. Mol. Sci.">
        <title>Draft Genome of Tanacetum Coccineum: Genomic Comparison of Closely Related Tanacetum-Family Plants.</title>
        <authorList>
            <person name="Yamashiro T."/>
            <person name="Shiraishi A."/>
            <person name="Nakayama K."/>
            <person name="Satake H."/>
        </authorList>
    </citation>
    <scope>NUCLEOTIDE SEQUENCE</scope>
</reference>
<gene>
    <name evidence="3" type="ORF">Tco_1041434</name>
</gene>
<organism evidence="3 4">
    <name type="scientific">Tanacetum coccineum</name>
    <dbReference type="NCBI Taxonomy" id="301880"/>
    <lineage>
        <taxon>Eukaryota</taxon>
        <taxon>Viridiplantae</taxon>
        <taxon>Streptophyta</taxon>
        <taxon>Embryophyta</taxon>
        <taxon>Tracheophyta</taxon>
        <taxon>Spermatophyta</taxon>
        <taxon>Magnoliopsida</taxon>
        <taxon>eudicotyledons</taxon>
        <taxon>Gunneridae</taxon>
        <taxon>Pentapetalae</taxon>
        <taxon>asterids</taxon>
        <taxon>campanulids</taxon>
        <taxon>Asterales</taxon>
        <taxon>Asteraceae</taxon>
        <taxon>Asteroideae</taxon>
        <taxon>Anthemideae</taxon>
        <taxon>Anthemidinae</taxon>
        <taxon>Tanacetum</taxon>
    </lineage>
</organism>
<dbReference type="EMBL" id="BQNB010018463">
    <property type="protein sequence ID" value="GJT74709.1"/>
    <property type="molecule type" value="Genomic_DNA"/>
</dbReference>
<evidence type="ECO:0000313" key="4">
    <source>
        <dbReference type="Proteomes" id="UP001151760"/>
    </source>
</evidence>
<feature type="compositionally biased region" description="Basic and acidic residues" evidence="2">
    <location>
        <begin position="220"/>
        <end position="233"/>
    </location>
</feature>
<reference evidence="3" key="2">
    <citation type="submission" date="2022-01" db="EMBL/GenBank/DDBJ databases">
        <authorList>
            <person name="Yamashiro T."/>
            <person name="Shiraishi A."/>
            <person name="Satake H."/>
            <person name="Nakayama K."/>
        </authorList>
    </citation>
    <scope>NUCLEOTIDE SEQUENCE</scope>
</reference>
<feature type="compositionally biased region" description="Polar residues" evidence="2">
    <location>
        <begin position="33"/>
        <end position="47"/>
    </location>
</feature>
<name>A0ABQ5GGR1_9ASTR</name>
<evidence type="ECO:0000256" key="1">
    <source>
        <dbReference type="SAM" id="Coils"/>
    </source>
</evidence>
<keyword evidence="1" id="KW-0175">Coiled coil</keyword>
<proteinExistence type="predicted"/>
<evidence type="ECO:0000256" key="2">
    <source>
        <dbReference type="SAM" id="MobiDB-lite"/>
    </source>
</evidence>
<feature type="compositionally biased region" description="Polar residues" evidence="2">
    <location>
        <begin position="206"/>
        <end position="219"/>
    </location>
</feature>
<accession>A0ABQ5GGR1</accession>
<comment type="caution">
    <text evidence="3">The sequence shown here is derived from an EMBL/GenBank/DDBJ whole genome shotgun (WGS) entry which is preliminary data.</text>
</comment>
<feature type="compositionally biased region" description="Basic residues" evidence="2">
    <location>
        <begin position="51"/>
        <end position="62"/>
    </location>
</feature>
<feature type="region of interest" description="Disordered" evidence="2">
    <location>
        <begin position="27"/>
        <end position="64"/>
    </location>
</feature>
<keyword evidence="4" id="KW-1185">Reference proteome</keyword>
<feature type="coiled-coil region" evidence="1">
    <location>
        <begin position="243"/>
        <end position="272"/>
    </location>
</feature>
<feature type="region of interest" description="Disordered" evidence="2">
    <location>
        <begin position="203"/>
        <end position="233"/>
    </location>
</feature>
<evidence type="ECO:0000313" key="3">
    <source>
        <dbReference type="EMBL" id="GJT74709.1"/>
    </source>
</evidence>